<evidence type="ECO:0000313" key="3">
    <source>
        <dbReference type="EMBL" id="QHB40981.1"/>
    </source>
</evidence>
<keyword evidence="1" id="KW-0175">Coiled coil</keyword>
<name>A0A6B9LNT3_9CAUD</name>
<feature type="coiled-coil region" evidence="1">
    <location>
        <begin position="165"/>
        <end position="233"/>
    </location>
</feature>
<keyword evidence="2" id="KW-1133">Transmembrane helix</keyword>
<proteinExistence type="predicted"/>
<gene>
    <name evidence="3" type="ORF">tant81_gp050</name>
</gene>
<feature type="coiled-coil region" evidence="1">
    <location>
        <begin position="743"/>
        <end position="851"/>
    </location>
</feature>
<feature type="transmembrane region" description="Helical" evidence="2">
    <location>
        <begin position="310"/>
        <end position="330"/>
    </location>
</feature>
<evidence type="ECO:0000256" key="1">
    <source>
        <dbReference type="SAM" id="Coils"/>
    </source>
</evidence>
<feature type="transmembrane region" description="Helical" evidence="2">
    <location>
        <begin position="351"/>
        <end position="373"/>
    </location>
</feature>
<evidence type="ECO:0000313" key="4">
    <source>
        <dbReference type="Proteomes" id="UP000464671"/>
    </source>
</evidence>
<keyword evidence="2" id="KW-0472">Membrane</keyword>
<protein>
    <submittedName>
        <fullName evidence="3">Tail tape measure protein</fullName>
    </submittedName>
</protein>
<feature type="coiled-coil region" evidence="1">
    <location>
        <begin position="64"/>
        <end position="123"/>
    </location>
</feature>
<dbReference type="EMBL" id="MN812239">
    <property type="protein sequence ID" value="QHB40981.1"/>
    <property type="molecule type" value="Genomic_DNA"/>
</dbReference>
<organism evidence="3 4">
    <name type="scientific">Flavobacterium phage vB_FspS_tant8-1</name>
    <dbReference type="NCBI Taxonomy" id="2686278"/>
    <lineage>
        <taxon>Viruses</taxon>
        <taxon>Duplodnaviria</taxon>
        <taxon>Heunggongvirae</taxon>
        <taxon>Uroviricota</taxon>
        <taxon>Caudoviricetes</taxon>
        <taxon>Tantvirus</taxon>
        <taxon>Tantvirus tant</taxon>
    </lineage>
</organism>
<keyword evidence="4" id="KW-1185">Reference proteome</keyword>
<reference evidence="3 4" key="1">
    <citation type="journal article" date="2020" name="Viruses">
        <title>Diversity and Host Interactions Among Virulent and Temperate Baltic Sea Flavobacterium Phages.</title>
        <authorList>
            <person name="Nilsson E."/>
            <person name="Bayfield O.W."/>
            <person name="Lundin D."/>
            <person name="Antson A.A."/>
            <person name="Holmfeldt K."/>
        </authorList>
    </citation>
    <scope>NUCLEOTIDE SEQUENCE [LARGE SCALE GENOMIC DNA]</scope>
</reference>
<sequence length="1087" mass="123605">MESVIFKYSDFFSDDGGFDKIRKDFDALGDDLIKKAKEVREKTKFIDIDNVDVIKDTEVQTEALVKAVKKYGDAKEDVNKLEKAFLEIKKKEAQSNEDQLNDLVALDKQLAEHRSRLKEINTLSSLGIKVDRDLNKERVEAELAIKRVSGEIRKQQSEVLKLTTLSKEEQKMLKAKLILEKEEIKTLDDVRERMSALRLVVQSLDMKEQAEQIKAYNQEIDELTAVLSDNSDQFIQNKINVGNYEESIINALKSSDLFKTNISALDGVLNNFVGILTKTRQEVDEMETSLGNNATALQRFTISFGRLNTALKASIIGLVIVGLAGLASMFGSSRAGAVRMEKVMMSLSSSLITFGKVAKVVLVDGFTAIFQALTFNFDGAKETMNKGMKEIEKSFEQGATAIVAGLEYIDRSFKIEDQVRSLNREIERMAGKLAIIQSKADDATLSLKTQLYNSKLALQAQEQLNKKQLEVAKKQLEVANNKVKQNALANVVEAKSLDLQSEGIAFAEQVQALAQRRGIDLEISNELIEEQQTALLEVIKAENELNLGRVENAKKTREINRDIFEQNLDLLIDLIDTEKNLSEQYVNDVTKNFKARINEFNRFLVVFRQNSQKELDEFTKEATNMGLNLDFQIEYDKDGNFKVFVNDQELALNNIVELNKQLQGTGMNEIDINRFREFVMETRNGVRDFRDLNKELKLAGINVKELTDNLKVDKEELGLFDLLNKQIENLKAINPEDISQKERKSILKKLEYLEKQKENIIENAESLRRQNRIKSIDAELKLVEKGSQRELELLRERASLEKQVKEDLANKNIELTRESNEKAILEYEKFIEDLKNVLNQVLDKAVEISQKRVDVSKQEVEKQTQLIDVQRQRAEQGLSNTLAFEQRELGKREAELIKQEKRKERIEKVRALYTSYNNYASQGDKDPILKALRDFSILEAISASFGDGGVVEDKLPTNGIFKGQSHRGNQGGIPILVEGKEGIFSAREMENLGKDNFYKMKDIASTGKVDSNFFSGQRKAFIKAVPVAQTDKRMINELREVKNAIESKPVQNYDIAGIVDGVIEVVETIHSKNKTERNIYKTRKPRL</sequence>
<evidence type="ECO:0000256" key="2">
    <source>
        <dbReference type="SAM" id="Phobius"/>
    </source>
</evidence>
<dbReference type="Proteomes" id="UP000464671">
    <property type="component" value="Segment"/>
</dbReference>
<accession>A0A6B9LNT3</accession>
<keyword evidence="2" id="KW-0812">Transmembrane</keyword>
<feature type="coiled-coil region" evidence="1">
    <location>
        <begin position="419"/>
        <end position="486"/>
    </location>
</feature>